<protein>
    <submittedName>
        <fullName evidence="2">Uncharacterized protein</fullName>
    </submittedName>
</protein>
<feature type="transmembrane region" description="Helical" evidence="1">
    <location>
        <begin position="67"/>
        <end position="83"/>
    </location>
</feature>
<dbReference type="RefSeq" id="WP_165766250.1">
    <property type="nucleotide sequence ID" value="NZ_MUGX01000035.1"/>
</dbReference>
<gene>
    <name evidence="2" type="ORF">B0A73_20630</name>
</gene>
<dbReference type="Proteomes" id="UP000198302">
    <property type="component" value="Unassembled WGS sequence"/>
</dbReference>
<evidence type="ECO:0000313" key="2">
    <source>
        <dbReference type="EMBL" id="OXA84102.1"/>
    </source>
</evidence>
<comment type="caution">
    <text evidence="2">The sequence shown here is derived from an EMBL/GenBank/DDBJ whole genome shotgun (WGS) entry which is preliminary data.</text>
</comment>
<feature type="transmembrane region" description="Helical" evidence="1">
    <location>
        <begin position="95"/>
        <end position="115"/>
    </location>
</feature>
<keyword evidence="1" id="KW-1133">Transmembrane helix</keyword>
<keyword evidence="1" id="KW-0472">Membrane</keyword>
<name>A0ABX4BXX3_9FLAO</name>
<keyword evidence="3" id="KW-1185">Reference proteome</keyword>
<accession>A0ABX4BXX3</accession>
<feature type="transmembrane region" description="Helical" evidence="1">
    <location>
        <begin position="40"/>
        <end position="61"/>
    </location>
</feature>
<dbReference type="EMBL" id="MUGX01000035">
    <property type="protein sequence ID" value="OXA84102.1"/>
    <property type="molecule type" value="Genomic_DNA"/>
</dbReference>
<organism evidence="2 3">
    <name type="scientific">Flavobacterium hibernum</name>
    <dbReference type="NCBI Taxonomy" id="37752"/>
    <lineage>
        <taxon>Bacteria</taxon>
        <taxon>Pseudomonadati</taxon>
        <taxon>Bacteroidota</taxon>
        <taxon>Flavobacteriia</taxon>
        <taxon>Flavobacteriales</taxon>
        <taxon>Flavobacteriaceae</taxon>
        <taxon>Flavobacterium</taxon>
    </lineage>
</organism>
<evidence type="ECO:0000256" key="1">
    <source>
        <dbReference type="SAM" id="Phobius"/>
    </source>
</evidence>
<reference evidence="2 3" key="1">
    <citation type="submission" date="2016-11" db="EMBL/GenBank/DDBJ databases">
        <title>Whole genomes of Flavobacteriaceae.</title>
        <authorList>
            <person name="Stine C."/>
            <person name="Li C."/>
            <person name="Tadesse D."/>
        </authorList>
    </citation>
    <scope>NUCLEOTIDE SEQUENCE [LARGE SCALE GENOMIC DNA]</scope>
    <source>
        <strain evidence="2 3">ATCC 51468</strain>
    </source>
</reference>
<feature type="non-terminal residue" evidence="2">
    <location>
        <position position="1"/>
    </location>
</feature>
<keyword evidence="1" id="KW-0812">Transmembrane</keyword>
<proteinExistence type="predicted"/>
<sequence length="190" mass="22314">LISIIFIIYLVDEKITQEINDNKKDLEALKHRTEKTKQKISRGGWILIILLIFFIIVDIIFANYIGLIFPIGFLVLIIINRIAEKTVLKIIINKDSILSFIIYFGLQILLLFNLLTISTSIENGYRLRYQSKQSKLVCFYYNGKTIKTSKKTIYVGETKKYIFLFDKENEETLIFKTDEIKDLKFILKNN</sequence>
<evidence type="ECO:0000313" key="3">
    <source>
        <dbReference type="Proteomes" id="UP000198302"/>
    </source>
</evidence>